<feature type="region of interest" description="Disordered" evidence="1">
    <location>
        <begin position="1"/>
        <end position="147"/>
    </location>
</feature>
<feature type="compositionally biased region" description="Basic residues" evidence="1">
    <location>
        <begin position="133"/>
        <end position="147"/>
    </location>
</feature>
<proteinExistence type="predicted"/>
<dbReference type="EMBL" id="CAJEWN010000466">
    <property type="protein sequence ID" value="CAD2183390.1"/>
    <property type="molecule type" value="Genomic_DNA"/>
</dbReference>
<evidence type="ECO:0000313" key="2">
    <source>
        <dbReference type="EMBL" id="CAD2183390.1"/>
    </source>
</evidence>
<comment type="caution">
    <text evidence="2">The sequence shown here is derived from an EMBL/GenBank/DDBJ whole genome shotgun (WGS) entry which is preliminary data.</text>
</comment>
<accession>A0A6V7W8V8</accession>
<reference evidence="2 3" key="1">
    <citation type="submission" date="2020-08" db="EMBL/GenBank/DDBJ databases">
        <authorList>
            <person name="Koutsovoulos G."/>
            <person name="Danchin GJ E."/>
        </authorList>
    </citation>
    <scope>NUCLEOTIDE SEQUENCE [LARGE SCALE GENOMIC DNA]</scope>
</reference>
<protein>
    <submittedName>
        <fullName evidence="2">Uncharacterized protein</fullName>
    </submittedName>
</protein>
<evidence type="ECO:0000256" key="1">
    <source>
        <dbReference type="SAM" id="MobiDB-lite"/>
    </source>
</evidence>
<feature type="compositionally biased region" description="Acidic residues" evidence="1">
    <location>
        <begin position="31"/>
        <end position="47"/>
    </location>
</feature>
<sequence>MFQSIPRKASNTPKEKETGHPTQPKIPDGPDLVELDGEQPGEEENEENNQNKKDEIVQGEENVLEGIYLEETTHSDDEGNKNDEMTTSKPEEVSSKIEQINEEKEEVNGKLDEKYNEKKVEGKKGIKKDERKMRVKMKSMVCRKMKQ</sequence>
<feature type="compositionally biased region" description="Basic and acidic residues" evidence="1">
    <location>
        <begin position="71"/>
        <end position="132"/>
    </location>
</feature>
<evidence type="ECO:0000313" key="3">
    <source>
        <dbReference type="Proteomes" id="UP000580250"/>
    </source>
</evidence>
<dbReference type="AlphaFoldDB" id="A0A6V7W8V8"/>
<gene>
    <name evidence="2" type="ORF">MENT_LOCUS35681</name>
</gene>
<dbReference type="Proteomes" id="UP000580250">
    <property type="component" value="Unassembled WGS sequence"/>
</dbReference>
<name>A0A6V7W8V8_MELEN</name>
<organism evidence="2 3">
    <name type="scientific">Meloidogyne enterolobii</name>
    <name type="common">Root-knot nematode worm</name>
    <name type="synonym">Meloidogyne mayaguensis</name>
    <dbReference type="NCBI Taxonomy" id="390850"/>
    <lineage>
        <taxon>Eukaryota</taxon>
        <taxon>Metazoa</taxon>
        <taxon>Ecdysozoa</taxon>
        <taxon>Nematoda</taxon>
        <taxon>Chromadorea</taxon>
        <taxon>Rhabditida</taxon>
        <taxon>Tylenchina</taxon>
        <taxon>Tylenchomorpha</taxon>
        <taxon>Tylenchoidea</taxon>
        <taxon>Meloidogynidae</taxon>
        <taxon>Meloidogyninae</taxon>
        <taxon>Meloidogyne</taxon>
    </lineage>
</organism>